<evidence type="ECO:0000313" key="4">
    <source>
        <dbReference type="Proteomes" id="UP000193560"/>
    </source>
</evidence>
<sequence>MASAYQQLLSSLHLLRPVSISVHISKCNWLKHLGDTSCYQSYLSFFDSELNQYGVDSVLTYYLNSMQPSIHSQLQHLVHLTLGLEHDLPLMVSEGLAYLASTFDEASPWIVSSAECRNPSTQSLPQSSSRSVVNQCTFDYLLFDCIQSDPRFNGIMEGGRPLVAKVKHLLKNHGPLLQNYLQQWLSSSSQHEQHEQLEQQLDELMEVTLQMLQARLLDEPTHQLLASSLALRTLYKRGIWRSDVLRGWIQVQGLMMICTFLVQGRPHNTKMMTTIGAPHRRPPSTSTPFYSLQQQQDWSRCIESFLAIHPPPALILVMRSLWKAQPHTAYPSSCLLAANSLVSSI</sequence>
<evidence type="ECO:0000256" key="1">
    <source>
        <dbReference type="ARBA" id="ARBA00023002"/>
    </source>
</evidence>
<gene>
    <name evidence="3" type="ORF">BCR42DRAFT_404028</name>
</gene>
<evidence type="ECO:0000256" key="2">
    <source>
        <dbReference type="SAM" id="Coils"/>
    </source>
</evidence>
<dbReference type="PANTHER" id="PTHR35870">
    <property type="entry name" value="PROTEIN, PUTATIVE (AFU_ORTHOLOGUE AFUA_5G03330)-RELATED"/>
    <property type="match status" value="1"/>
</dbReference>
<dbReference type="STRING" id="90262.A0A1X2IVT8"/>
<keyword evidence="2" id="KW-0175">Coiled coil</keyword>
<dbReference type="GO" id="GO:0016491">
    <property type="term" value="F:oxidoreductase activity"/>
    <property type="evidence" value="ECO:0007669"/>
    <property type="project" value="UniProtKB-KW"/>
</dbReference>
<comment type="caution">
    <text evidence="3">The sequence shown here is derived from an EMBL/GenBank/DDBJ whole genome shotgun (WGS) entry which is preliminary data.</text>
</comment>
<proteinExistence type="predicted"/>
<dbReference type="Proteomes" id="UP000193560">
    <property type="component" value="Unassembled WGS sequence"/>
</dbReference>
<dbReference type="InterPro" id="IPR025337">
    <property type="entry name" value="Questin_oxidase-like"/>
</dbReference>
<keyword evidence="4" id="KW-1185">Reference proteome</keyword>
<dbReference type="EMBL" id="MCGE01000003">
    <property type="protein sequence ID" value="ORZ23122.1"/>
    <property type="molecule type" value="Genomic_DNA"/>
</dbReference>
<accession>A0A1X2IVT8</accession>
<protein>
    <submittedName>
        <fullName evidence="3">Uncharacterized protein</fullName>
    </submittedName>
</protein>
<dbReference type="OrthoDB" id="10004862at2759"/>
<name>A0A1X2IVT8_9FUNG</name>
<keyword evidence="1" id="KW-0560">Oxidoreductase</keyword>
<dbReference type="AlphaFoldDB" id="A0A1X2IVT8"/>
<organism evidence="3 4">
    <name type="scientific">Absidia repens</name>
    <dbReference type="NCBI Taxonomy" id="90262"/>
    <lineage>
        <taxon>Eukaryota</taxon>
        <taxon>Fungi</taxon>
        <taxon>Fungi incertae sedis</taxon>
        <taxon>Mucoromycota</taxon>
        <taxon>Mucoromycotina</taxon>
        <taxon>Mucoromycetes</taxon>
        <taxon>Mucorales</taxon>
        <taxon>Cunninghamellaceae</taxon>
        <taxon>Absidia</taxon>
    </lineage>
</organism>
<reference evidence="3 4" key="1">
    <citation type="submission" date="2016-07" db="EMBL/GenBank/DDBJ databases">
        <title>Pervasive Adenine N6-methylation of Active Genes in Fungi.</title>
        <authorList>
            <consortium name="DOE Joint Genome Institute"/>
            <person name="Mondo S.J."/>
            <person name="Dannebaum R.O."/>
            <person name="Kuo R.C."/>
            <person name="Labutti K."/>
            <person name="Haridas S."/>
            <person name="Kuo A."/>
            <person name="Salamov A."/>
            <person name="Ahrendt S.R."/>
            <person name="Lipzen A."/>
            <person name="Sullivan W."/>
            <person name="Andreopoulos W.B."/>
            <person name="Clum A."/>
            <person name="Lindquist E."/>
            <person name="Daum C."/>
            <person name="Ramamoorthy G.K."/>
            <person name="Gryganskyi A."/>
            <person name="Culley D."/>
            <person name="Magnuson J.K."/>
            <person name="James T.Y."/>
            <person name="O'Malley M.A."/>
            <person name="Stajich J.E."/>
            <person name="Spatafora J.W."/>
            <person name="Visel A."/>
            <person name="Grigoriev I.V."/>
        </authorList>
    </citation>
    <scope>NUCLEOTIDE SEQUENCE [LARGE SCALE GENOMIC DNA]</scope>
    <source>
        <strain evidence="3 4">NRRL 1336</strain>
    </source>
</reference>
<dbReference type="PANTHER" id="PTHR35870:SF1">
    <property type="entry name" value="PROTEIN, PUTATIVE (AFU_ORTHOLOGUE AFUA_5G03330)-RELATED"/>
    <property type="match status" value="1"/>
</dbReference>
<evidence type="ECO:0000313" key="3">
    <source>
        <dbReference type="EMBL" id="ORZ23122.1"/>
    </source>
</evidence>
<dbReference type="Pfam" id="PF14027">
    <property type="entry name" value="Questin_oxidase"/>
    <property type="match status" value="1"/>
</dbReference>
<feature type="coiled-coil region" evidence="2">
    <location>
        <begin position="187"/>
        <end position="214"/>
    </location>
</feature>